<feature type="domain" description="HTH merR-type" evidence="2">
    <location>
        <begin position="13"/>
        <end position="82"/>
    </location>
</feature>
<organism evidence="3 4">
    <name type="scientific">Parasphaerochaeta coccoides (strain ATCC BAA-1237 / DSM 17374 / SPN1)</name>
    <name type="common">Sphaerochaeta coccoides</name>
    <dbReference type="NCBI Taxonomy" id="760011"/>
    <lineage>
        <taxon>Bacteria</taxon>
        <taxon>Pseudomonadati</taxon>
        <taxon>Spirochaetota</taxon>
        <taxon>Spirochaetia</taxon>
        <taxon>Spirochaetales</taxon>
        <taxon>Sphaerochaetaceae</taxon>
        <taxon>Parasphaerochaeta</taxon>
    </lineage>
</organism>
<dbReference type="PANTHER" id="PTHR30204">
    <property type="entry name" value="REDOX-CYCLING DRUG-SENSING TRANSCRIPTIONAL ACTIVATOR SOXR"/>
    <property type="match status" value="1"/>
</dbReference>
<evidence type="ECO:0000313" key="4">
    <source>
        <dbReference type="Proteomes" id="UP000007939"/>
    </source>
</evidence>
<proteinExistence type="predicted"/>
<dbReference type="GO" id="GO:0003677">
    <property type="term" value="F:DNA binding"/>
    <property type="evidence" value="ECO:0007669"/>
    <property type="project" value="UniProtKB-KW"/>
</dbReference>
<evidence type="ECO:0000259" key="2">
    <source>
        <dbReference type="PROSITE" id="PS50937"/>
    </source>
</evidence>
<protein>
    <submittedName>
        <fullName evidence="3">Transcriptional regulator, MerR family</fullName>
    </submittedName>
</protein>
<keyword evidence="1" id="KW-0238">DNA-binding</keyword>
<dbReference type="InterPro" id="IPR000551">
    <property type="entry name" value="MerR-type_HTH_dom"/>
</dbReference>
<dbReference type="KEGG" id="scc:Spico_1417"/>
<dbReference type="PROSITE" id="PS50937">
    <property type="entry name" value="HTH_MERR_2"/>
    <property type="match status" value="1"/>
</dbReference>
<dbReference type="Proteomes" id="UP000007939">
    <property type="component" value="Chromosome"/>
</dbReference>
<dbReference type="EMBL" id="CP002659">
    <property type="protein sequence ID" value="AEC02621.1"/>
    <property type="molecule type" value="Genomic_DNA"/>
</dbReference>
<keyword evidence="4" id="KW-1185">Reference proteome</keyword>
<dbReference type="eggNOG" id="COG0789">
    <property type="taxonomic scope" value="Bacteria"/>
</dbReference>
<dbReference type="InterPro" id="IPR009061">
    <property type="entry name" value="DNA-bd_dom_put_sf"/>
</dbReference>
<dbReference type="SMART" id="SM00422">
    <property type="entry name" value="HTH_MERR"/>
    <property type="match status" value="1"/>
</dbReference>
<evidence type="ECO:0000256" key="1">
    <source>
        <dbReference type="ARBA" id="ARBA00023125"/>
    </source>
</evidence>
<dbReference type="GO" id="GO:0003700">
    <property type="term" value="F:DNA-binding transcription factor activity"/>
    <property type="evidence" value="ECO:0007669"/>
    <property type="project" value="InterPro"/>
</dbReference>
<reference evidence="3 4" key="2">
    <citation type="journal article" date="2012" name="Stand. Genomic Sci.">
        <title>Complete genome sequence of the termite hindgut bacterium Spirochaeta coccoides type strain (SPN1(T)), reclassification in the genus Sphaerochaeta as Sphaerochaeta coccoides comb. nov. and emendations of the family Spirochaetaceae and the genus Sphaerochaeta.</title>
        <authorList>
            <person name="Abt B."/>
            <person name="Han C."/>
            <person name="Scheuner C."/>
            <person name="Lu M."/>
            <person name="Lapidus A."/>
            <person name="Nolan M."/>
            <person name="Lucas S."/>
            <person name="Hammon N."/>
            <person name="Deshpande S."/>
            <person name="Cheng J.F."/>
            <person name="Tapia R."/>
            <person name="Goodwin L.A."/>
            <person name="Pitluck S."/>
            <person name="Liolios K."/>
            <person name="Pagani I."/>
            <person name="Ivanova N."/>
            <person name="Mavromatis K."/>
            <person name="Mikhailova N."/>
            <person name="Huntemann M."/>
            <person name="Pati A."/>
            <person name="Chen A."/>
            <person name="Palaniappan K."/>
            <person name="Land M."/>
            <person name="Hauser L."/>
            <person name="Brambilla E.M."/>
            <person name="Rohde M."/>
            <person name="Spring S."/>
            <person name="Gronow S."/>
            <person name="Goker M."/>
            <person name="Woyke T."/>
            <person name="Bristow J."/>
            <person name="Eisen J.A."/>
            <person name="Markowitz V."/>
            <person name="Hugenholtz P."/>
            <person name="Kyrpides N.C."/>
            <person name="Klenk H.P."/>
            <person name="Detter J.C."/>
        </authorList>
    </citation>
    <scope>NUCLEOTIDE SEQUENCE [LARGE SCALE GENOMIC DNA]</scope>
    <source>
        <strain evidence="4">ATCC BAA-1237 / DSM 17374 / SPN1</strain>
    </source>
</reference>
<dbReference type="PRINTS" id="PR00040">
    <property type="entry name" value="HTHMERR"/>
</dbReference>
<sequence>MLHDTTGNMEDGKYRIGELARKAKVTVRTVRYYESLGLLKTQARTGGGQRFYTDADLVYLRRLLQLKALDFSLEDIGRIIRMGAEDVTGEKRRVALLKQYRGKLSDAMEKRLDLDRRIDELEWHVRQLSSVGVAFQQCPGSACAGCEFSDRCMFFRDDED</sequence>
<dbReference type="STRING" id="760011.Spico_1417"/>
<gene>
    <name evidence="3" type="ordered locus">Spico_1417</name>
</gene>
<dbReference type="AlphaFoldDB" id="F4GI23"/>
<name>F4GI23_PARC1</name>
<accession>F4GI23</accession>
<dbReference type="PANTHER" id="PTHR30204:SF96">
    <property type="entry name" value="CHROMOSOME-ANCHORING PROTEIN RACA"/>
    <property type="match status" value="1"/>
</dbReference>
<dbReference type="CDD" id="cd00592">
    <property type="entry name" value="HTH_MerR-like"/>
    <property type="match status" value="1"/>
</dbReference>
<evidence type="ECO:0000313" key="3">
    <source>
        <dbReference type="EMBL" id="AEC02621.1"/>
    </source>
</evidence>
<dbReference type="SUPFAM" id="SSF46955">
    <property type="entry name" value="Putative DNA-binding domain"/>
    <property type="match status" value="1"/>
</dbReference>
<dbReference type="HOGENOM" id="CLU_060077_3_2_12"/>
<dbReference type="Gene3D" id="1.10.1660.10">
    <property type="match status" value="1"/>
</dbReference>
<dbReference type="Pfam" id="PF13411">
    <property type="entry name" value="MerR_1"/>
    <property type="match status" value="1"/>
</dbReference>
<dbReference type="RefSeq" id="WP_013740016.1">
    <property type="nucleotide sequence ID" value="NC_015436.1"/>
</dbReference>
<dbReference type="InterPro" id="IPR047057">
    <property type="entry name" value="MerR_fam"/>
</dbReference>
<reference evidence="4" key="1">
    <citation type="submission" date="2011-04" db="EMBL/GenBank/DDBJ databases">
        <title>The complete genome of Spirochaeta coccoides DSM 17374.</title>
        <authorList>
            <person name="Lucas S."/>
            <person name="Copeland A."/>
            <person name="Lapidus A."/>
            <person name="Bruce D."/>
            <person name="Goodwin L."/>
            <person name="Pitluck S."/>
            <person name="Peters L."/>
            <person name="Kyrpides N."/>
            <person name="Mavromatis K."/>
            <person name="Pagani I."/>
            <person name="Ivanova N."/>
            <person name="Ovchinnikova G."/>
            <person name="Lu M."/>
            <person name="Detter J.C."/>
            <person name="Tapia R."/>
            <person name="Han C."/>
            <person name="Land M."/>
            <person name="Hauser L."/>
            <person name="Markowitz V."/>
            <person name="Cheng J.-F."/>
            <person name="Hugenholtz P."/>
            <person name="Woyke T."/>
            <person name="Wu D."/>
            <person name="Spring S."/>
            <person name="Schroeder M."/>
            <person name="Brambilla E."/>
            <person name="Klenk H.-P."/>
            <person name="Eisen J.A."/>
        </authorList>
    </citation>
    <scope>NUCLEOTIDE SEQUENCE [LARGE SCALE GENOMIC DNA]</scope>
    <source>
        <strain evidence="4">ATCC BAA-1237 / DSM 17374 / SPN1</strain>
    </source>
</reference>